<dbReference type="Pfam" id="PF12833">
    <property type="entry name" value="HTH_18"/>
    <property type="match status" value="1"/>
</dbReference>
<comment type="caution">
    <text evidence="5">The sequence shown here is derived from an EMBL/GenBank/DDBJ whole genome shotgun (WGS) entry which is preliminary data.</text>
</comment>
<evidence type="ECO:0000259" key="4">
    <source>
        <dbReference type="PROSITE" id="PS01124"/>
    </source>
</evidence>
<gene>
    <name evidence="5" type="ORF">AMQ84_07110</name>
</gene>
<dbReference type="PANTHER" id="PTHR43280">
    <property type="entry name" value="ARAC-FAMILY TRANSCRIPTIONAL REGULATOR"/>
    <property type="match status" value="1"/>
</dbReference>
<dbReference type="PROSITE" id="PS01124">
    <property type="entry name" value="HTH_ARAC_FAMILY_2"/>
    <property type="match status" value="1"/>
</dbReference>
<reference evidence="5 6" key="1">
    <citation type="submission" date="2015-08" db="EMBL/GenBank/DDBJ databases">
        <title>Genomes of Paenibacillus riograndensis.</title>
        <authorList>
            <person name="Sant'Anna F.H."/>
            <person name="Souza R."/>
            <person name="Ambrosini A."/>
            <person name="Bach E."/>
            <person name="Fernandes G."/>
            <person name="Balsanelli E."/>
            <person name="Baura V.A."/>
            <person name="Pedrosa F.O."/>
            <person name="Souza E.M."/>
            <person name="Passaglia L."/>
        </authorList>
    </citation>
    <scope>NUCLEOTIDE SEQUENCE [LARGE SCALE GENOMIC DNA]</scope>
    <source>
        <strain evidence="5 6">CAS34</strain>
    </source>
</reference>
<keyword evidence="3" id="KW-0804">Transcription</keyword>
<keyword evidence="2" id="KW-0238">DNA-binding</keyword>
<evidence type="ECO:0000313" key="6">
    <source>
        <dbReference type="Proteomes" id="UP000070475"/>
    </source>
</evidence>
<proteinExistence type="predicted"/>
<name>A0A132U7E9_9BACL</name>
<dbReference type="RefSeq" id="WP_060859859.1">
    <property type="nucleotide sequence ID" value="NZ_LIRB01000112.1"/>
</dbReference>
<dbReference type="InterPro" id="IPR018060">
    <property type="entry name" value="HTH_AraC"/>
</dbReference>
<dbReference type="GO" id="GO:0043565">
    <property type="term" value="F:sequence-specific DNA binding"/>
    <property type="evidence" value="ECO:0007669"/>
    <property type="project" value="InterPro"/>
</dbReference>
<evidence type="ECO:0000313" key="5">
    <source>
        <dbReference type="EMBL" id="KWX79296.1"/>
    </source>
</evidence>
<dbReference type="AlphaFoldDB" id="A0A132U7E9"/>
<organism evidence="5 6">
    <name type="scientific">Paenibacillus riograndensis</name>
    <dbReference type="NCBI Taxonomy" id="483937"/>
    <lineage>
        <taxon>Bacteria</taxon>
        <taxon>Bacillati</taxon>
        <taxon>Bacillota</taxon>
        <taxon>Bacilli</taxon>
        <taxon>Bacillales</taxon>
        <taxon>Paenibacillaceae</taxon>
        <taxon>Paenibacillus</taxon>
        <taxon>Paenibacillus sonchi group</taxon>
    </lineage>
</organism>
<sequence>MPQADRHKKRTVNIEFAAVEDFSILPYPERFTLIFITSGSIKGMLNQRPISVSAPGVLCLAEDAQVQVVEKINVSAQSFHFHRGFLKSVKLSETSETKDYFPAQPRIQTGLSLFYSNEVPRVTEKAYPLLLEWFFILGMEVKAQSDELWVCRIKKYLIQILGLLEELNRTREHSPVDAVLDYIHTNYPQKISLEDLTKCGHLNRVTLNKRFQERCGKTAMGYLLSHRLKVAGELLVHTDMSLNEIARATGFEYDTYFIKQFTARKGMSPTAYRTASRKLASVSS</sequence>
<dbReference type="PATRIC" id="fig|483937.3.peg.4003"/>
<accession>A0A132U7E9</accession>
<dbReference type="GO" id="GO:0003700">
    <property type="term" value="F:DNA-binding transcription factor activity"/>
    <property type="evidence" value="ECO:0007669"/>
    <property type="project" value="InterPro"/>
</dbReference>
<dbReference type="PANTHER" id="PTHR43280:SF28">
    <property type="entry name" value="HTH-TYPE TRANSCRIPTIONAL ACTIVATOR RHAS"/>
    <property type="match status" value="1"/>
</dbReference>
<dbReference type="OrthoDB" id="9778008at2"/>
<evidence type="ECO:0000256" key="1">
    <source>
        <dbReference type="ARBA" id="ARBA00023015"/>
    </source>
</evidence>
<protein>
    <submittedName>
        <fullName evidence="5">AraC family transcriptional regulator</fullName>
    </submittedName>
</protein>
<keyword evidence="1" id="KW-0805">Transcription regulation</keyword>
<feature type="domain" description="HTH araC/xylS-type" evidence="4">
    <location>
        <begin position="177"/>
        <end position="275"/>
    </location>
</feature>
<evidence type="ECO:0000256" key="2">
    <source>
        <dbReference type="ARBA" id="ARBA00023125"/>
    </source>
</evidence>
<dbReference type="InterPro" id="IPR009057">
    <property type="entry name" value="Homeodomain-like_sf"/>
</dbReference>
<dbReference type="SMART" id="SM00342">
    <property type="entry name" value="HTH_ARAC"/>
    <property type="match status" value="1"/>
</dbReference>
<dbReference type="Gene3D" id="1.10.10.60">
    <property type="entry name" value="Homeodomain-like"/>
    <property type="match status" value="1"/>
</dbReference>
<evidence type="ECO:0000256" key="3">
    <source>
        <dbReference type="ARBA" id="ARBA00023163"/>
    </source>
</evidence>
<dbReference type="EMBL" id="LIRB01000112">
    <property type="protein sequence ID" value="KWX79296.1"/>
    <property type="molecule type" value="Genomic_DNA"/>
</dbReference>
<dbReference type="SUPFAM" id="SSF46689">
    <property type="entry name" value="Homeodomain-like"/>
    <property type="match status" value="1"/>
</dbReference>
<dbReference type="Proteomes" id="UP000070475">
    <property type="component" value="Unassembled WGS sequence"/>
</dbReference>
<keyword evidence="6" id="KW-1185">Reference proteome</keyword>